<accession>A0A1F4TMV0</accession>
<evidence type="ECO:0000256" key="7">
    <source>
        <dbReference type="ARBA" id="ARBA00023136"/>
    </source>
</evidence>
<dbReference type="Proteomes" id="UP000177309">
    <property type="component" value="Unassembled WGS sequence"/>
</dbReference>
<name>A0A1F4TMV0_UNCSA</name>
<reference evidence="10 11" key="1">
    <citation type="journal article" date="2016" name="Nat. Commun.">
        <title>Thousands of microbial genomes shed light on interconnected biogeochemical processes in an aquifer system.</title>
        <authorList>
            <person name="Anantharaman K."/>
            <person name="Brown C.T."/>
            <person name="Hug L.A."/>
            <person name="Sharon I."/>
            <person name="Castelle C.J."/>
            <person name="Probst A.J."/>
            <person name="Thomas B.C."/>
            <person name="Singh A."/>
            <person name="Wilkins M.J."/>
            <person name="Karaoz U."/>
            <person name="Brodie E.L."/>
            <person name="Williams K.H."/>
            <person name="Hubbard S.S."/>
            <person name="Banfield J.F."/>
        </authorList>
    </citation>
    <scope>NUCLEOTIDE SEQUENCE [LARGE SCALE GENOMIC DNA]</scope>
</reference>
<dbReference type="PANTHER" id="PTHR33908">
    <property type="entry name" value="MANNOSYLTRANSFERASE YKCB-RELATED"/>
    <property type="match status" value="1"/>
</dbReference>
<feature type="transmembrane region" description="Helical" evidence="8">
    <location>
        <begin position="197"/>
        <end position="218"/>
    </location>
</feature>
<sequence>MKTSRILILILAAVWLIMAFGVNPIGDFPLNDDWAYGQAVYHLVEEGRLQFSGWQSMPLIFQVLWGALFCWPFGFSFTALRFSTLVLGLVGVLATYGLLREVRAKHLVAFFGALLVATNPIYFSLSNTFMTDVPFFALAVLSLLFFVRALKSDNKLEIALATLLACSATLIRQLGIVIPVAFSLTYPVKNNFKSRNFVVALWPFLLTVGVLCSYNFWLQVTLGLPALYTVKADSLLVVLHRPISNLLLLFAETSVKSVITLGMFFFPLLILFPFPRNKSSLFSFVVLSSCLLLWLKRPLPLLGNILFDFGVGPLLLRDTYILKLAHFFVAPKIVWLALTLMGLVGGVILLDVLRRALWQRDWLKVFIFLVCLGYFLPISPVVFFDRYLIFLLPLLLMLMVITNSEPSIQLKPIKIVIAAGLIVIYGLFSLVATHDYLSWNRTRWQALRYLTQEKHISPCDIDGGFEFNGWFGYHPYYRVYEHKSWWWVYNDDYIVSFGPINGFKEVIRFAYKRYIPWGEGRILVLRKKGLNE</sequence>
<feature type="transmembrane region" description="Helical" evidence="8">
    <location>
        <begin position="257"/>
        <end position="274"/>
    </location>
</feature>
<feature type="transmembrane region" description="Helical" evidence="8">
    <location>
        <begin position="387"/>
        <end position="403"/>
    </location>
</feature>
<evidence type="ECO:0000259" key="9">
    <source>
        <dbReference type="Pfam" id="PF13231"/>
    </source>
</evidence>
<evidence type="ECO:0000256" key="3">
    <source>
        <dbReference type="ARBA" id="ARBA00022676"/>
    </source>
</evidence>
<keyword evidence="6 8" id="KW-1133">Transmembrane helix</keyword>
<proteinExistence type="predicted"/>
<dbReference type="EMBL" id="MEUI01000024">
    <property type="protein sequence ID" value="OGC34014.1"/>
    <property type="molecule type" value="Genomic_DNA"/>
</dbReference>
<keyword evidence="7 8" id="KW-0472">Membrane</keyword>
<feature type="domain" description="Glycosyltransferase RgtA/B/C/D-like" evidence="9">
    <location>
        <begin position="73"/>
        <end position="211"/>
    </location>
</feature>
<evidence type="ECO:0000256" key="5">
    <source>
        <dbReference type="ARBA" id="ARBA00022692"/>
    </source>
</evidence>
<feature type="transmembrane region" description="Helical" evidence="8">
    <location>
        <begin position="79"/>
        <end position="99"/>
    </location>
</feature>
<dbReference type="GO" id="GO:0016763">
    <property type="term" value="F:pentosyltransferase activity"/>
    <property type="evidence" value="ECO:0007669"/>
    <property type="project" value="TreeGrafter"/>
</dbReference>
<evidence type="ECO:0000313" key="10">
    <source>
        <dbReference type="EMBL" id="OGC34014.1"/>
    </source>
</evidence>
<evidence type="ECO:0000256" key="2">
    <source>
        <dbReference type="ARBA" id="ARBA00022475"/>
    </source>
</evidence>
<dbReference type="GO" id="GO:0005886">
    <property type="term" value="C:plasma membrane"/>
    <property type="evidence" value="ECO:0007669"/>
    <property type="project" value="UniProtKB-SubCell"/>
</dbReference>
<comment type="subcellular location">
    <subcellularLocation>
        <location evidence="1">Cell membrane</location>
        <topology evidence="1">Multi-pass membrane protein</topology>
    </subcellularLocation>
</comment>
<feature type="transmembrane region" description="Helical" evidence="8">
    <location>
        <begin position="106"/>
        <end position="123"/>
    </location>
</feature>
<dbReference type="AlphaFoldDB" id="A0A1F4TMV0"/>
<evidence type="ECO:0000256" key="8">
    <source>
        <dbReference type="SAM" id="Phobius"/>
    </source>
</evidence>
<keyword evidence="2" id="KW-1003">Cell membrane</keyword>
<dbReference type="PANTHER" id="PTHR33908:SF11">
    <property type="entry name" value="MEMBRANE PROTEIN"/>
    <property type="match status" value="1"/>
</dbReference>
<dbReference type="InterPro" id="IPR050297">
    <property type="entry name" value="LipidA_mod_glycosyltrf_83"/>
</dbReference>
<feature type="transmembrane region" description="Helical" evidence="8">
    <location>
        <begin position="129"/>
        <end position="147"/>
    </location>
</feature>
<feature type="transmembrane region" description="Helical" evidence="8">
    <location>
        <begin position="362"/>
        <end position="381"/>
    </location>
</feature>
<feature type="transmembrane region" description="Helical" evidence="8">
    <location>
        <begin position="281"/>
        <end position="307"/>
    </location>
</feature>
<evidence type="ECO:0000256" key="1">
    <source>
        <dbReference type="ARBA" id="ARBA00004651"/>
    </source>
</evidence>
<feature type="transmembrane region" description="Helical" evidence="8">
    <location>
        <begin position="415"/>
        <end position="433"/>
    </location>
</feature>
<feature type="transmembrane region" description="Helical" evidence="8">
    <location>
        <begin position="327"/>
        <end position="350"/>
    </location>
</feature>
<dbReference type="InterPro" id="IPR038731">
    <property type="entry name" value="RgtA/B/C-like"/>
</dbReference>
<evidence type="ECO:0000256" key="4">
    <source>
        <dbReference type="ARBA" id="ARBA00022679"/>
    </source>
</evidence>
<keyword evidence="4" id="KW-0808">Transferase</keyword>
<organism evidence="10 11">
    <name type="scientific">candidate division WOR-1 bacterium RIFOXYC2_FULL_41_25</name>
    <dbReference type="NCBI Taxonomy" id="1802586"/>
    <lineage>
        <taxon>Bacteria</taxon>
        <taxon>Bacillati</taxon>
        <taxon>Saganbacteria</taxon>
    </lineage>
</organism>
<gene>
    <name evidence="10" type="ORF">A2462_01500</name>
</gene>
<keyword evidence="3" id="KW-0328">Glycosyltransferase</keyword>
<keyword evidence="5 8" id="KW-0812">Transmembrane</keyword>
<dbReference type="Pfam" id="PF13231">
    <property type="entry name" value="PMT_2"/>
    <property type="match status" value="1"/>
</dbReference>
<comment type="caution">
    <text evidence="10">The sequence shown here is derived from an EMBL/GenBank/DDBJ whole genome shotgun (WGS) entry which is preliminary data.</text>
</comment>
<evidence type="ECO:0000313" key="11">
    <source>
        <dbReference type="Proteomes" id="UP000177309"/>
    </source>
</evidence>
<protein>
    <recommendedName>
        <fullName evidence="9">Glycosyltransferase RgtA/B/C/D-like domain-containing protein</fullName>
    </recommendedName>
</protein>
<evidence type="ECO:0000256" key="6">
    <source>
        <dbReference type="ARBA" id="ARBA00022989"/>
    </source>
</evidence>
<dbReference type="GO" id="GO:0009103">
    <property type="term" value="P:lipopolysaccharide biosynthetic process"/>
    <property type="evidence" value="ECO:0007669"/>
    <property type="project" value="UniProtKB-ARBA"/>
</dbReference>